<keyword evidence="1" id="KW-0799">Topoisomerase</keyword>
<protein>
    <recommendedName>
        <fullName evidence="4">Topo IA-type catalytic domain-containing protein</fullName>
    </recommendedName>
</protein>
<dbReference type="PROSITE" id="PS52039">
    <property type="entry name" value="TOPO_IA_2"/>
    <property type="match status" value="1"/>
</dbReference>
<dbReference type="InterPro" id="IPR003602">
    <property type="entry name" value="Topo_IA_DNA-bd_dom"/>
</dbReference>
<feature type="non-terminal residue" evidence="5">
    <location>
        <position position="1"/>
    </location>
</feature>
<dbReference type="GO" id="GO:0003917">
    <property type="term" value="F:DNA topoisomerase type I (single strand cut, ATP-independent) activity"/>
    <property type="evidence" value="ECO:0007669"/>
    <property type="project" value="InterPro"/>
</dbReference>
<evidence type="ECO:0000256" key="1">
    <source>
        <dbReference type="ARBA" id="ARBA00023029"/>
    </source>
</evidence>
<evidence type="ECO:0000313" key="5">
    <source>
        <dbReference type="EMBL" id="SVD81276.1"/>
    </source>
</evidence>
<gene>
    <name evidence="5" type="ORF">METZ01_LOCUS434130</name>
</gene>
<keyword evidence="3" id="KW-0413">Isomerase</keyword>
<dbReference type="Gene3D" id="1.10.460.10">
    <property type="entry name" value="Topoisomerase I, domain 2"/>
    <property type="match status" value="1"/>
</dbReference>
<dbReference type="GO" id="GO:0006265">
    <property type="term" value="P:DNA topological change"/>
    <property type="evidence" value="ECO:0007669"/>
    <property type="project" value="InterPro"/>
</dbReference>
<dbReference type="InterPro" id="IPR013824">
    <property type="entry name" value="Topo_IA_cen_sub1"/>
</dbReference>
<dbReference type="InterPro" id="IPR023405">
    <property type="entry name" value="Topo_IA_core_domain"/>
</dbReference>
<evidence type="ECO:0000256" key="2">
    <source>
        <dbReference type="ARBA" id="ARBA00023125"/>
    </source>
</evidence>
<dbReference type="PANTHER" id="PTHR42785">
    <property type="entry name" value="DNA TOPOISOMERASE, TYPE IA, CORE"/>
    <property type="match status" value="1"/>
</dbReference>
<dbReference type="PANTHER" id="PTHR42785:SF1">
    <property type="entry name" value="DNA TOPOISOMERASE"/>
    <property type="match status" value="1"/>
</dbReference>
<dbReference type="AlphaFoldDB" id="A0A382YD93"/>
<dbReference type="Gene3D" id="2.70.20.10">
    <property type="entry name" value="Topoisomerase I, domain 3"/>
    <property type="match status" value="1"/>
</dbReference>
<dbReference type="SMART" id="SM00437">
    <property type="entry name" value="TOP1Ac"/>
    <property type="match status" value="1"/>
</dbReference>
<dbReference type="CDD" id="cd00186">
    <property type="entry name" value="TOP1Ac"/>
    <property type="match status" value="1"/>
</dbReference>
<dbReference type="GO" id="GO:0003677">
    <property type="term" value="F:DNA binding"/>
    <property type="evidence" value="ECO:0007669"/>
    <property type="project" value="UniProtKB-KW"/>
</dbReference>
<sequence length="264" mass="29670">QSRTYTRKVKGAQEAHEAIRPTSALRTPDRLRTFLNAEQHRLYDLIWKRFVASQMADAQVDRTIIDIHATANSKEGYLFRTTGSALKFPGFRALYLEGQDDGDEDEAAKLIPTVARGNALKNLGLESKQHFTEPPPRYSEASLVRSLEDKGIGRPSTYAAIVSTIQDRGYVQSDGGRLTPTRLGMVVSDMISKHFAQISDLNFTAKLEDELDEVAQGQRSWREMLSAFYGPFTHNLQEAAEKMPRQDIRTGETCEMCGKPMNLK</sequence>
<feature type="domain" description="Topo IA-type catalytic" evidence="4">
    <location>
        <begin position="1"/>
        <end position="236"/>
    </location>
</feature>
<dbReference type="InterPro" id="IPR000380">
    <property type="entry name" value="Topo_IA"/>
</dbReference>
<dbReference type="Pfam" id="PF01131">
    <property type="entry name" value="Topoisom_bac"/>
    <property type="match status" value="1"/>
</dbReference>
<reference evidence="5" key="1">
    <citation type="submission" date="2018-05" db="EMBL/GenBank/DDBJ databases">
        <authorList>
            <person name="Lanie J.A."/>
            <person name="Ng W.-L."/>
            <person name="Kazmierczak K.M."/>
            <person name="Andrzejewski T.M."/>
            <person name="Davidsen T.M."/>
            <person name="Wayne K.J."/>
            <person name="Tettelin H."/>
            <person name="Glass J.I."/>
            <person name="Rusch D."/>
            <person name="Podicherti R."/>
            <person name="Tsui H.-C.T."/>
            <person name="Winkler M.E."/>
        </authorList>
    </citation>
    <scope>NUCLEOTIDE SEQUENCE</scope>
</reference>
<dbReference type="InterPro" id="IPR013497">
    <property type="entry name" value="Topo_IA_cen"/>
</dbReference>
<organism evidence="5">
    <name type="scientific">marine metagenome</name>
    <dbReference type="NCBI Taxonomy" id="408172"/>
    <lineage>
        <taxon>unclassified sequences</taxon>
        <taxon>metagenomes</taxon>
        <taxon>ecological metagenomes</taxon>
    </lineage>
</organism>
<accession>A0A382YD93</accession>
<dbReference type="Gene3D" id="1.10.290.10">
    <property type="entry name" value="Topoisomerase I, domain 4"/>
    <property type="match status" value="1"/>
</dbReference>
<name>A0A382YD93_9ZZZZ</name>
<keyword evidence="2" id="KW-0238">DNA-binding</keyword>
<dbReference type="InterPro" id="IPR013826">
    <property type="entry name" value="Topo_IA_cen_sub3"/>
</dbReference>
<evidence type="ECO:0000259" key="4">
    <source>
        <dbReference type="PROSITE" id="PS52039"/>
    </source>
</evidence>
<evidence type="ECO:0000256" key="3">
    <source>
        <dbReference type="ARBA" id="ARBA00023235"/>
    </source>
</evidence>
<proteinExistence type="predicted"/>
<dbReference type="PRINTS" id="PR00417">
    <property type="entry name" value="PRTPISMRASEI"/>
</dbReference>
<dbReference type="EMBL" id="UINC01174915">
    <property type="protein sequence ID" value="SVD81276.1"/>
    <property type="molecule type" value="Genomic_DNA"/>
</dbReference>
<feature type="non-terminal residue" evidence="5">
    <location>
        <position position="264"/>
    </location>
</feature>
<dbReference type="SUPFAM" id="SSF56712">
    <property type="entry name" value="Prokaryotic type I DNA topoisomerase"/>
    <property type="match status" value="1"/>
</dbReference>
<dbReference type="InterPro" id="IPR013825">
    <property type="entry name" value="Topo_IA_cen_sub2"/>
</dbReference>